<evidence type="ECO:0000313" key="2">
    <source>
        <dbReference type="Proteomes" id="UP000298112"/>
    </source>
</evidence>
<organism evidence="1 2">
    <name type="scientific">Leptospira vanthielii</name>
    <dbReference type="NCBI Taxonomy" id="293085"/>
    <lineage>
        <taxon>Bacteria</taxon>
        <taxon>Pseudomonadati</taxon>
        <taxon>Spirochaetota</taxon>
        <taxon>Spirochaetia</taxon>
        <taxon>Leptospirales</taxon>
        <taxon>Leptospiraceae</taxon>
        <taxon>Leptospira</taxon>
    </lineage>
</organism>
<comment type="caution">
    <text evidence="1">The sequence shown here is derived from an EMBL/GenBank/DDBJ whole genome shotgun (WGS) entry which is preliminary data.</text>
</comment>
<dbReference type="RefSeq" id="WP_135660648.1">
    <property type="nucleotide sequence ID" value="NZ_RQHF01000038.1"/>
</dbReference>
<gene>
    <name evidence="1" type="ORF">EHQ95_17480</name>
</gene>
<proteinExistence type="predicted"/>
<dbReference type="EMBL" id="RQHF01000038">
    <property type="protein sequence ID" value="TGM45979.1"/>
    <property type="molecule type" value="Genomic_DNA"/>
</dbReference>
<protein>
    <submittedName>
        <fullName evidence="1">Uncharacterized protein</fullName>
    </submittedName>
</protein>
<reference evidence="2" key="1">
    <citation type="journal article" date="2019" name="PLoS Negl. Trop. Dis.">
        <title>Revisiting the worldwide diversity of Leptospira species in the environment.</title>
        <authorList>
            <person name="Vincent A.T."/>
            <person name="Schiettekatte O."/>
            <person name="Bourhy P."/>
            <person name="Veyrier F.J."/>
            <person name="Picardeau M."/>
        </authorList>
    </citation>
    <scope>NUCLEOTIDE SEQUENCE [LARGE SCALE GENOMIC DNA]</scope>
    <source>
        <strain evidence="2">201601955</strain>
    </source>
</reference>
<sequence>MKKYTPFLKFKAGELSAIKNLHQDVSKDLIPFFDLPRKGKEKYKSAELKDLIDKSFRKFELNLSKLSKLYIDDFDIDNDITIGGKPGYSYFLKKFSLPNIIPTIGPDRTETRNKIVFETKIANSLISDSLAIRVFTDDLKYTQRRKDISELAKASSKLFSDVHLIIDSRICNASNVNDYSKSIISFLRDSRDFPKYILTGSSITASIRDIAAVNSTNTMHRIEIDIFEEVVKSEVVKGLNIFFGDYATVSPNYSDVDVDDKIIRKITAPKILYSYDKKMYIARGSSLQTNPRGNKQYFDLFGNLIKEKFYRGKTYSLGDEFMFSKAHGQGSQVMPATIVNPLVNAHITYMINSFKI</sequence>
<keyword evidence="2" id="KW-1185">Reference proteome</keyword>
<name>A0ABY2NJG0_9LEPT</name>
<dbReference type="InterPro" id="IPR025683">
    <property type="entry name" value="Protein_beta"/>
</dbReference>
<dbReference type="Pfam" id="PF14350">
    <property type="entry name" value="Beta_protein"/>
    <property type="match status" value="1"/>
</dbReference>
<accession>A0ABY2NJG0</accession>
<dbReference type="Proteomes" id="UP000298112">
    <property type="component" value="Unassembled WGS sequence"/>
</dbReference>
<evidence type="ECO:0000313" key="1">
    <source>
        <dbReference type="EMBL" id="TGM45979.1"/>
    </source>
</evidence>